<dbReference type="EMBL" id="MH362766">
    <property type="protein sequence ID" value="AXC34292.1"/>
    <property type="molecule type" value="Genomic_DNA"/>
</dbReference>
<organism evidence="1 2">
    <name type="scientific">Escherichia phage Halfdan</name>
    <dbReference type="NCBI Taxonomy" id="2234092"/>
    <lineage>
        <taxon>Viruses</taxon>
        <taxon>Duplodnaviria</taxon>
        <taxon>Heunggongvirae</taxon>
        <taxon>Uroviricota</taxon>
        <taxon>Caudoviricetes</taxon>
        <taxon>Halfdanvirus</taxon>
        <taxon>Halfdanvirus halfdan</taxon>
    </lineage>
</organism>
<proteinExistence type="predicted"/>
<keyword evidence="2" id="KW-1185">Reference proteome</keyword>
<dbReference type="Proteomes" id="UP000252726">
    <property type="component" value="Segment"/>
</dbReference>
<accession>A0A2Z5H474</accession>
<evidence type="ECO:0000313" key="1">
    <source>
        <dbReference type="EMBL" id="AXC34292.1"/>
    </source>
</evidence>
<dbReference type="KEGG" id="vg:79513884"/>
<evidence type="ECO:0008006" key="3">
    <source>
        <dbReference type="Google" id="ProtNLM"/>
    </source>
</evidence>
<protein>
    <recommendedName>
        <fullName evidence="3">Conjugal transfer protein TraR</fullName>
    </recommendedName>
</protein>
<evidence type="ECO:0000313" key="2">
    <source>
        <dbReference type="Proteomes" id="UP000252726"/>
    </source>
</evidence>
<dbReference type="GeneID" id="79513884"/>
<name>A0A2Z5H474_9CAUD</name>
<sequence>MADEVDMTDARTEIETADAIAAITAKAKAIPAGVPGECDLCGEWSGRLVNGACAPCRDRHNLP</sequence>
<dbReference type="RefSeq" id="YP_010731763.1">
    <property type="nucleotide sequence ID" value="NC_072811.1"/>
</dbReference>
<reference evidence="2" key="1">
    <citation type="submission" date="2018-05" db="EMBL/GenBank/DDBJ databases">
        <title>Exploring Bacteriophages for Innovative Applications.</title>
        <authorList>
            <person name="Olsen N.S."/>
            <person name="Kot W."/>
            <person name="Hansen L.H."/>
        </authorList>
    </citation>
    <scope>NUCLEOTIDE SEQUENCE [LARGE SCALE GENOMIC DNA]</scope>
</reference>